<name>A0ABN2D604_9ACTN</name>
<dbReference type="EMBL" id="BAAAOS010000018">
    <property type="protein sequence ID" value="GAA1571129.1"/>
    <property type="molecule type" value="Genomic_DNA"/>
</dbReference>
<feature type="transmembrane region" description="Helical" evidence="1">
    <location>
        <begin position="113"/>
        <end position="135"/>
    </location>
</feature>
<comment type="caution">
    <text evidence="2">The sequence shown here is derived from an EMBL/GenBank/DDBJ whole genome shotgun (WGS) entry which is preliminary data.</text>
</comment>
<dbReference type="Proteomes" id="UP001500393">
    <property type="component" value="Unassembled WGS sequence"/>
</dbReference>
<reference evidence="2 3" key="1">
    <citation type="journal article" date="2019" name="Int. J. Syst. Evol. Microbiol.">
        <title>The Global Catalogue of Microorganisms (GCM) 10K type strain sequencing project: providing services to taxonomists for standard genome sequencing and annotation.</title>
        <authorList>
            <consortium name="The Broad Institute Genomics Platform"/>
            <consortium name="The Broad Institute Genome Sequencing Center for Infectious Disease"/>
            <person name="Wu L."/>
            <person name="Ma J."/>
        </authorList>
    </citation>
    <scope>NUCLEOTIDE SEQUENCE [LARGE SCALE GENOMIC DNA]</scope>
    <source>
        <strain evidence="2 3">JCM 14969</strain>
    </source>
</reference>
<gene>
    <name evidence="2" type="ORF">GCM10009789_25870</name>
</gene>
<keyword evidence="1" id="KW-1133">Transmembrane helix</keyword>
<accession>A0ABN2D604</accession>
<evidence type="ECO:0000313" key="2">
    <source>
        <dbReference type="EMBL" id="GAA1571129.1"/>
    </source>
</evidence>
<feature type="transmembrane region" description="Helical" evidence="1">
    <location>
        <begin position="87"/>
        <end position="106"/>
    </location>
</feature>
<evidence type="ECO:0000313" key="3">
    <source>
        <dbReference type="Proteomes" id="UP001500393"/>
    </source>
</evidence>
<keyword evidence="3" id="KW-1185">Reference proteome</keyword>
<feature type="transmembrane region" description="Helical" evidence="1">
    <location>
        <begin position="162"/>
        <end position="184"/>
    </location>
</feature>
<sequence length="245" mass="25958">MHSQSADAGLATSMVATQRPAAQGSAAHRRGVASGRAARRWFLVAAPVLAGLFVTIGAVGDPAVGEDGRVLYEAYAANPDPLQFKSVGFHFGYAFWIVPAILLAGYVRNRGIWIANVAAFLGWLGISTLPGLLMIDYYDSAIGQVAGVDTTLRVQEVMETMWGVPVIVTPGIAGFVFALPLAAVAAWRAGLVKWWSPLSVICGFLAFTLSGVAPWGTAITTAFFGVFAYSLWRGTRPDHRVGESG</sequence>
<proteinExistence type="predicted"/>
<organism evidence="2 3">
    <name type="scientific">Kribbella sancticallisti</name>
    <dbReference type="NCBI Taxonomy" id="460087"/>
    <lineage>
        <taxon>Bacteria</taxon>
        <taxon>Bacillati</taxon>
        <taxon>Actinomycetota</taxon>
        <taxon>Actinomycetes</taxon>
        <taxon>Propionibacteriales</taxon>
        <taxon>Kribbellaceae</taxon>
        <taxon>Kribbella</taxon>
    </lineage>
</organism>
<evidence type="ECO:0000256" key="1">
    <source>
        <dbReference type="SAM" id="Phobius"/>
    </source>
</evidence>
<protein>
    <submittedName>
        <fullName evidence="2">Uncharacterized protein</fullName>
    </submittedName>
</protein>
<feature type="transmembrane region" description="Helical" evidence="1">
    <location>
        <begin position="191"/>
        <end position="209"/>
    </location>
</feature>
<dbReference type="RefSeq" id="WP_344213298.1">
    <property type="nucleotide sequence ID" value="NZ_BAAAOS010000018.1"/>
</dbReference>
<keyword evidence="1" id="KW-0472">Membrane</keyword>
<feature type="transmembrane region" description="Helical" evidence="1">
    <location>
        <begin position="41"/>
        <end position="60"/>
    </location>
</feature>
<keyword evidence="1" id="KW-0812">Transmembrane</keyword>